<name>A0A1E3QNV6_9ASCO</name>
<sequence length="64" mass="7380">MATEWIRRASLVLARRPSTFELFANNQKLDVRAHQRTYEGAYIRSSIGALSFCKYTHSPVVCVY</sequence>
<dbReference type="AlphaFoldDB" id="A0A1E3QNV6"/>
<proteinExistence type="predicted"/>
<dbReference type="RefSeq" id="XP_018984658.1">
    <property type="nucleotide sequence ID" value="XM_019128983.1"/>
</dbReference>
<dbReference type="Proteomes" id="UP000094336">
    <property type="component" value="Unassembled WGS sequence"/>
</dbReference>
<gene>
    <name evidence="1" type="ORF">BABINDRAFT_161740</name>
</gene>
<keyword evidence="2" id="KW-1185">Reference proteome</keyword>
<organism evidence="1 2">
    <name type="scientific">Babjeviella inositovora NRRL Y-12698</name>
    <dbReference type="NCBI Taxonomy" id="984486"/>
    <lineage>
        <taxon>Eukaryota</taxon>
        <taxon>Fungi</taxon>
        <taxon>Dikarya</taxon>
        <taxon>Ascomycota</taxon>
        <taxon>Saccharomycotina</taxon>
        <taxon>Pichiomycetes</taxon>
        <taxon>Serinales incertae sedis</taxon>
        <taxon>Babjeviella</taxon>
    </lineage>
</organism>
<accession>A0A1E3QNV6</accession>
<evidence type="ECO:0000313" key="2">
    <source>
        <dbReference type="Proteomes" id="UP000094336"/>
    </source>
</evidence>
<reference evidence="2" key="1">
    <citation type="submission" date="2016-05" db="EMBL/GenBank/DDBJ databases">
        <title>Comparative genomics of biotechnologically important yeasts.</title>
        <authorList>
            <consortium name="DOE Joint Genome Institute"/>
            <person name="Riley R."/>
            <person name="Haridas S."/>
            <person name="Wolfe K.H."/>
            <person name="Lopes M.R."/>
            <person name="Hittinger C.T."/>
            <person name="Goker M."/>
            <person name="Salamov A."/>
            <person name="Wisecaver J."/>
            <person name="Long T.M."/>
            <person name="Aerts A.L."/>
            <person name="Barry K."/>
            <person name="Choi C."/>
            <person name="Clum A."/>
            <person name="Coughlan A.Y."/>
            <person name="Deshpande S."/>
            <person name="Douglass A.P."/>
            <person name="Hanson S.J."/>
            <person name="Klenk H.-P."/>
            <person name="Labutti K."/>
            <person name="Lapidus A."/>
            <person name="Lindquist E."/>
            <person name="Lipzen A."/>
            <person name="Meier-Kolthoff J.P."/>
            <person name="Ohm R.A."/>
            <person name="Otillar R.P."/>
            <person name="Pangilinan J."/>
            <person name="Peng Y."/>
            <person name="Rokas A."/>
            <person name="Rosa C.A."/>
            <person name="Scheuner C."/>
            <person name="Sibirny A.A."/>
            <person name="Slot J.C."/>
            <person name="Stielow J.B."/>
            <person name="Sun H."/>
            <person name="Kurtzman C.P."/>
            <person name="Blackwell M."/>
            <person name="Grigoriev I.V."/>
            <person name="Jeffries T.W."/>
        </authorList>
    </citation>
    <scope>NUCLEOTIDE SEQUENCE [LARGE SCALE GENOMIC DNA]</scope>
    <source>
        <strain evidence="2">NRRL Y-12698</strain>
    </source>
</reference>
<protein>
    <submittedName>
        <fullName evidence="1">Uncharacterized protein</fullName>
    </submittedName>
</protein>
<dbReference type="GeneID" id="30146836"/>
<dbReference type="EMBL" id="KV454432">
    <property type="protein sequence ID" value="ODQ79330.1"/>
    <property type="molecule type" value="Genomic_DNA"/>
</dbReference>
<evidence type="ECO:0000313" key="1">
    <source>
        <dbReference type="EMBL" id="ODQ79330.1"/>
    </source>
</evidence>
<dbReference type="OrthoDB" id="2555434at2759"/>